<gene>
    <name evidence="5" type="ORF">H0E84_04685</name>
</gene>
<proteinExistence type="predicted"/>
<dbReference type="SUPFAM" id="SSF51215">
    <property type="entry name" value="Regulatory protein AraC"/>
    <property type="match status" value="1"/>
</dbReference>
<evidence type="ECO:0000256" key="1">
    <source>
        <dbReference type="ARBA" id="ARBA00023015"/>
    </source>
</evidence>
<dbReference type="PROSITE" id="PS01124">
    <property type="entry name" value="HTH_ARAC_FAMILY_2"/>
    <property type="match status" value="1"/>
</dbReference>
<feature type="domain" description="HTH araC/xylS-type" evidence="4">
    <location>
        <begin position="170"/>
        <end position="267"/>
    </location>
</feature>
<dbReference type="GO" id="GO:0003700">
    <property type="term" value="F:DNA-binding transcription factor activity"/>
    <property type="evidence" value="ECO:0007669"/>
    <property type="project" value="InterPro"/>
</dbReference>
<evidence type="ECO:0000256" key="2">
    <source>
        <dbReference type="ARBA" id="ARBA00023125"/>
    </source>
</evidence>
<dbReference type="Gene3D" id="1.10.10.60">
    <property type="entry name" value="Homeodomain-like"/>
    <property type="match status" value="1"/>
</dbReference>
<dbReference type="RefSeq" id="WP_180677476.1">
    <property type="nucleotide sequence ID" value="NZ_JACCKA010000031.1"/>
</dbReference>
<evidence type="ECO:0000259" key="4">
    <source>
        <dbReference type="PROSITE" id="PS01124"/>
    </source>
</evidence>
<dbReference type="InterPro" id="IPR050204">
    <property type="entry name" value="AraC_XylS_family_regulators"/>
</dbReference>
<reference evidence="5 6" key="1">
    <citation type="submission" date="2020-07" db="EMBL/GenBank/DDBJ databases">
        <title>Luteimonas sp. SJ-92.</title>
        <authorList>
            <person name="Huang X.-X."/>
            <person name="Xu L."/>
            <person name="Sun J.-Q."/>
        </authorList>
    </citation>
    <scope>NUCLEOTIDE SEQUENCE [LARGE SCALE GENOMIC DNA]</scope>
    <source>
        <strain evidence="5 6">SJ-92</strain>
    </source>
</reference>
<evidence type="ECO:0000313" key="6">
    <source>
        <dbReference type="Proteomes" id="UP000578091"/>
    </source>
</evidence>
<name>A0A853JAL1_9GAMM</name>
<dbReference type="SMART" id="SM00342">
    <property type="entry name" value="HTH_ARAC"/>
    <property type="match status" value="1"/>
</dbReference>
<keyword evidence="2" id="KW-0238">DNA-binding</keyword>
<dbReference type="SUPFAM" id="SSF46689">
    <property type="entry name" value="Homeodomain-like"/>
    <property type="match status" value="2"/>
</dbReference>
<dbReference type="Proteomes" id="UP000578091">
    <property type="component" value="Unassembled WGS sequence"/>
</dbReference>
<protein>
    <submittedName>
        <fullName evidence="5">AraC family transcriptional regulator</fullName>
    </submittedName>
</protein>
<comment type="caution">
    <text evidence="5">The sequence shown here is derived from an EMBL/GenBank/DDBJ whole genome shotgun (WGS) entry which is preliminary data.</text>
</comment>
<sequence>MARGRFTIIRSHAAGVLPVMAESAHAFSRHTHDQFGVGVIEQGAQTSRSGRGQVEAGRGDLITVNPGEVHDGSPIGHAGRRWRMLYLDAPRVAEAACVLDAAAGSGYEFERPVVGDARLALAFGRLFAAMTSDDPVAPLASEGLLLELLAGLRAPRPGAARIAGVPDALARARALIDDDPAAAVTLSDLAAASGLGRFQVLRAFARATGLTPHAYLVQRRIDLARRLIAAGRPLAEAAVASGFADQSHMTRTFVRKYGISPGAYARATA</sequence>
<accession>A0A853JAL1</accession>
<organism evidence="5 6">
    <name type="scientific">Luteimonas salinisoli</name>
    <dbReference type="NCBI Taxonomy" id="2752307"/>
    <lineage>
        <taxon>Bacteria</taxon>
        <taxon>Pseudomonadati</taxon>
        <taxon>Pseudomonadota</taxon>
        <taxon>Gammaproteobacteria</taxon>
        <taxon>Lysobacterales</taxon>
        <taxon>Lysobacteraceae</taxon>
        <taxon>Luteimonas</taxon>
    </lineage>
</organism>
<dbReference type="PANTHER" id="PTHR46796">
    <property type="entry name" value="HTH-TYPE TRANSCRIPTIONAL ACTIVATOR RHAS-RELATED"/>
    <property type="match status" value="1"/>
</dbReference>
<dbReference type="GO" id="GO:0043565">
    <property type="term" value="F:sequence-specific DNA binding"/>
    <property type="evidence" value="ECO:0007669"/>
    <property type="project" value="InterPro"/>
</dbReference>
<dbReference type="InterPro" id="IPR009057">
    <property type="entry name" value="Homeodomain-like_sf"/>
</dbReference>
<dbReference type="InterPro" id="IPR018060">
    <property type="entry name" value="HTH_AraC"/>
</dbReference>
<evidence type="ECO:0000313" key="5">
    <source>
        <dbReference type="EMBL" id="NZA25670.1"/>
    </source>
</evidence>
<dbReference type="EMBL" id="JACCKA010000031">
    <property type="protein sequence ID" value="NZA25670.1"/>
    <property type="molecule type" value="Genomic_DNA"/>
</dbReference>
<keyword evidence="1" id="KW-0805">Transcription regulation</keyword>
<dbReference type="InterPro" id="IPR003313">
    <property type="entry name" value="AraC-bd"/>
</dbReference>
<keyword evidence="3" id="KW-0804">Transcription</keyword>
<dbReference type="Pfam" id="PF02311">
    <property type="entry name" value="AraC_binding"/>
    <property type="match status" value="1"/>
</dbReference>
<dbReference type="PANTHER" id="PTHR46796:SF2">
    <property type="entry name" value="TRANSCRIPTIONAL REGULATORY PROTEIN"/>
    <property type="match status" value="1"/>
</dbReference>
<dbReference type="InterPro" id="IPR037923">
    <property type="entry name" value="HTH-like"/>
</dbReference>
<dbReference type="AlphaFoldDB" id="A0A853JAL1"/>
<keyword evidence="6" id="KW-1185">Reference proteome</keyword>
<evidence type="ECO:0000256" key="3">
    <source>
        <dbReference type="ARBA" id="ARBA00023163"/>
    </source>
</evidence>
<dbReference type="Pfam" id="PF12833">
    <property type="entry name" value="HTH_18"/>
    <property type="match status" value="1"/>
</dbReference>